<protein>
    <submittedName>
        <fullName evidence="3">DUF1206 domain-containing protein</fullName>
    </submittedName>
</protein>
<keyword evidence="1" id="KW-1133">Transmembrane helix</keyword>
<dbReference type="RefSeq" id="WP_201843501.1">
    <property type="nucleotide sequence ID" value="NZ_JAERRK010000026.1"/>
</dbReference>
<accession>A0A937JTN0</accession>
<sequence length="281" mass="29024">MDARSWTLRGRGRARRVADSTAMAAAARAGFAARGVIYVLVGVIALQIAFGGDGGGHQADRGGALDELAGRPFGSALLWAVGLALAGMALWQLSEAVFGGSGPGGSKLHERAAASFRCVFYGFVSYSVLSYAAGDKGSGSGASDRQTDDVTARVLEWPAGQLLVGAAGLAVVIAGLWICVRAVRRKFRQDLRTGAMSSGTRKAVEFLGVAGGVARGVVFAVAGVFALAAAVRHQPGKARGMDDTLRAFRDLPAGPWLLAAVAAGLAAFGLFSWCDARWRKV</sequence>
<keyword evidence="4" id="KW-1185">Reference proteome</keyword>
<comment type="caution">
    <text evidence="3">The sequence shown here is derived from an EMBL/GenBank/DDBJ whole genome shotgun (WGS) entry which is preliminary data.</text>
</comment>
<organism evidence="3 4">
    <name type="scientific">Streptomyces actinomycinicus</name>
    <dbReference type="NCBI Taxonomy" id="1695166"/>
    <lineage>
        <taxon>Bacteria</taxon>
        <taxon>Bacillati</taxon>
        <taxon>Actinomycetota</taxon>
        <taxon>Actinomycetes</taxon>
        <taxon>Kitasatosporales</taxon>
        <taxon>Streptomycetaceae</taxon>
        <taxon>Streptomyces</taxon>
    </lineage>
</organism>
<proteinExistence type="predicted"/>
<keyword evidence="1" id="KW-0812">Transmembrane</keyword>
<feature type="transmembrane region" description="Helical" evidence="1">
    <location>
        <begin position="204"/>
        <end position="233"/>
    </location>
</feature>
<dbReference type="EMBL" id="JAERRK010000026">
    <property type="protein sequence ID" value="MBL1086953.1"/>
    <property type="molecule type" value="Genomic_DNA"/>
</dbReference>
<feature type="transmembrane region" description="Helical" evidence="1">
    <location>
        <begin position="162"/>
        <end position="183"/>
    </location>
</feature>
<gene>
    <name evidence="3" type="ORF">JK359_34160</name>
</gene>
<dbReference type="Proteomes" id="UP000661858">
    <property type="component" value="Unassembled WGS sequence"/>
</dbReference>
<feature type="transmembrane region" description="Helical" evidence="1">
    <location>
        <begin position="72"/>
        <end position="93"/>
    </location>
</feature>
<evidence type="ECO:0000313" key="4">
    <source>
        <dbReference type="Proteomes" id="UP000661858"/>
    </source>
</evidence>
<dbReference type="Pfam" id="PF06724">
    <property type="entry name" value="DUF1206"/>
    <property type="match status" value="3"/>
</dbReference>
<feature type="transmembrane region" description="Helical" evidence="1">
    <location>
        <begin position="253"/>
        <end position="274"/>
    </location>
</feature>
<dbReference type="AlphaFoldDB" id="A0A937JTN0"/>
<dbReference type="InterPro" id="IPR009597">
    <property type="entry name" value="DUF1206"/>
</dbReference>
<feature type="domain" description="DUF1206" evidence="2">
    <location>
        <begin position="210"/>
        <end position="279"/>
    </location>
</feature>
<evidence type="ECO:0000259" key="2">
    <source>
        <dbReference type="Pfam" id="PF06724"/>
    </source>
</evidence>
<reference evidence="3" key="1">
    <citation type="submission" date="2021-01" db="EMBL/GenBank/DDBJ databases">
        <title>WGS of actinomycetes isolated from Thailand.</title>
        <authorList>
            <person name="Thawai C."/>
        </authorList>
    </citation>
    <scope>NUCLEOTIDE SEQUENCE</scope>
    <source>
        <strain evidence="3">RCU-197</strain>
    </source>
</reference>
<feature type="domain" description="DUF1206" evidence="2">
    <location>
        <begin position="29"/>
        <end position="98"/>
    </location>
</feature>
<feature type="transmembrane region" description="Helical" evidence="1">
    <location>
        <begin position="31"/>
        <end position="52"/>
    </location>
</feature>
<feature type="domain" description="DUF1206" evidence="2">
    <location>
        <begin position="116"/>
        <end position="185"/>
    </location>
</feature>
<feature type="transmembrane region" description="Helical" evidence="1">
    <location>
        <begin position="114"/>
        <end position="133"/>
    </location>
</feature>
<keyword evidence="1" id="KW-0472">Membrane</keyword>
<evidence type="ECO:0000313" key="3">
    <source>
        <dbReference type="EMBL" id="MBL1086953.1"/>
    </source>
</evidence>
<evidence type="ECO:0000256" key="1">
    <source>
        <dbReference type="SAM" id="Phobius"/>
    </source>
</evidence>
<name>A0A937JTN0_9ACTN</name>